<evidence type="ECO:0000313" key="2">
    <source>
        <dbReference type="Proteomes" id="UP000218615"/>
    </source>
</evidence>
<organism evidence="1 2">
    <name type="scientific">Candidatus Methanoperedens nitratireducens</name>
    <dbReference type="NCBI Taxonomy" id="1392998"/>
    <lineage>
        <taxon>Archaea</taxon>
        <taxon>Methanobacteriati</taxon>
        <taxon>Methanobacteriota</taxon>
        <taxon>Stenosarchaea group</taxon>
        <taxon>Methanomicrobia</taxon>
        <taxon>Methanosarcinales</taxon>
        <taxon>ANME-2 cluster</taxon>
        <taxon>Candidatus Methanoperedentaceae</taxon>
        <taxon>Candidatus Methanoperedens</taxon>
    </lineage>
</organism>
<proteinExistence type="predicted"/>
<dbReference type="EMBL" id="FZMP01000031">
    <property type="protein sequence ID" value="SNQ59659.1"/>
    <property type="molecule type" value="Genomic_DNA"/>
</dbReference>
<dbReference type="OrthoDB" id="375333at2157"/>
<reference evidence="2" key="1">
    <citation type="submission" date="2017-06" db="EMBL/GenBank/DDBJ databases">
        <authorList>
            <person name="Cremers G."/>
        </authorList>
    </citation>
    <scope>NUCLEOTIDE SEQUENCE [LARGE SCALE GENOMIC DNA]</scope>
</reference>
<sequence length="162" mass="19021">MKFSSFGATINSHQIVDAIHHHGIPVFHTCEMYIKPFLCRKSVCNLADIIAVFKRSQRFYVVGIEIKEWEACVSQKTALEYLETYGRTCEYFYLAAKHFSKSTLKIKDIGLFDLTEMKVIKPPEYLFPDPEFRANLMKRIKKQFQVLQDVVDDPYQRILPEF</sequence>
<name>A0A284VKC4_9EURY</name>
<dbReference type="RefSeq" id="WP_096203994.1">
    <property type="nucleotide sequence ID" value="NZ_FZMP01000031.1"/>
</dbReference>
<keyword evidence="2" id="KW-1185">Reference proteome</keyword>
<dbReference type="Proteomes" id="UP000218615">
    <property type="component" value="Unassembled WGS sequence"/>
</dbReference>
<evidence type="ECO:0000313" key="1">
    <source>
        <dbReference type="EMBL" id="SNQ59659.1"/>
    </source>
</evidence>
<accession>A0A284VKC4</accession>
<dbReference type="AlphaFoldDB" id="A0A284VKC4"/>
<protein>
    <submittedName>
        <fullName evidence="1">Uncharacterized protein</fullName>
    </submittedName>
</protein>
<gene>
    <name evidence="1" type="ORF">MNV_1260007</name>
</gene>